<dbReference type="EMBL" id="HBUF01431638">
    <property type="protein sequence ID" value="CAG6742017.1"/>
    <property type="molecule type" value="Transcribed_RNA"/>
</dbReference>
<accession>A0A8D8QQZ9</accession>
<name>A0A8D8QQZ9_9HEMI</name>
<dbReference type="EMBL" id="HBUF01092683">
    <property type="protein sequence ID" value="CAG6636086.1"/>
    <property type="molecule type" value="Transcribed_RNA"/>
</dbReference>
<proteinExistence type="predicted"/>
<evidence type="ECO:0000313" key="1">
    <source>
        <dbReference type="EMBL" id="CAG6636086.1"/>
    </source>
</evidence>
<dbReference type="EMBL" id="HBUF01613416">
    <property type="protein sequence ID" value="CAG6779257.1"/>
    <property type="molecule type" value="Transcribed_RNA"/>
</dbReference>
<protein>
    <submittedName>
        <fullName evidence="1">Uncharacterized protein</fullName>
    </submittedName>
</protein>
<dbReference type="AlphaFoldDB" id="A0A8D8QQZ9"/>
<organism evidence="1">
    <name type="scientific">Cacopsylla melanoneura</name>
    <dbReference type="NCBI Taxonomy" id="428564"/>
    <lineage>
        <taxon>Eukaryota</taxon>
        <taxon>Metazoa</taxon>
        <taxon>Ecdysozoa</taxon>
        <taxon>Arthropoda</taxon>
        <taxon>Hexapoda</taxon>
        <taxon>Insecta</taxon>
        <taxon>Pterygota</taxon>
        <taxon>Neoptera</taxon>
        <taxon>Paraneoptera</taxon>
        <taxon>Hemiptera</taxon>
        <taxon>Sternorrhyncha</taxon>
        <taxon>Psylloidea</taxon>
        <taxon>Psyllidae</taxon>
        <taxon>Psyllinae</taxon>
        <taxon>Cacopsylla</taxon>
    </lineage>
</organism>
<sequence>MQSNQIQNQTPLTNEQELYVLGRFNKPVGEKEYSKLDVLELEKPYNIIGWTSVRVKNRKSIVFDLQEFKVWAPDRFSKFPREDLDLLVQGKFNLVYYGKKKLPNGFECHDIKIEK</sequence>
<reference evidence="1" key="1">
    <citation type="submission" date="2021-05" db="EMBL/GenBank/DDBJ databases">
        <authorList>
            <person name="Alioto T."/>
            <person name="Alioto T."/>
            <person name="Gomez Garrido J."/>
        </authorList>
    </citation>
    <scope>NUCLEOTIDE SEQUENCE</scope>
</reference>